<dbReference type="SUPFAM" id="SSF56655">
    <property type="entry name" value="Carbohydrate phosphatase"/>
    <property type="match status" value="1"/>
</dbReference>
<dbReference type="InterPro" id="IPR020550">
    <property type="entry name" value="Inositol_monophosphatase_CS"/>
</dbReference>
<dbReference type="GO" id="GO:0046854">
    <property type="term" value="P:phosphatidylinositol phosphate biosynthetic process"/>
    <property type="evidence" value="ECO:0007669"/>
    <property type="project" value="InterPro"/>
</dbReference>
<evidence type="ECO:0000313" key="10">
    <source>
        <dbReference type="Proteomes" id="UP000281738"/>
    </source>
</evidence>
<dbReference type="Gene3D" id="3.30.540.10">
    <property type="entry name" value="Fructose-1,6-Bisphosphatase, subunit A, domain 1"/>
    <property type="match status" value="1"/>
</dbReference>
<evidence type="ECO:0000256" key="3">
    <source>
        <dbReference type="ARBA" id="ARBA00009759"/>
    </source>
</evidence>
<dbReference type="EC" id="3.1.3.25" evidence="8"/>
<feature type="binding site" evidence="7">
    <location>
        <position position="225"/>
    </location>
    <ligand>
        <name>Mg(2+)</name>
        <dbReference type="ChEBI" id="CHEBI:18420"/>
        <label>1</label>
        <note>catalytic</note>
    </ligand>
</feature>
<sequence length="273" mass="28723">MAGVVPEGDGTDRELLDLALRVAREAGALALRMRHEGVEVAATKSSDTDVVTRADRASEELLRERILAARPDDAIVGEEGDDVRGGSGVRWVLDPVDGTVNYLYGLPHWAVSVAAARTVDGVEQVVAGAVVAPVLGREYAALHGAGSWRDGVRLQVREPAAPEAALVATGFSYSRDVRTRQGRAVAELLARVRDVRRGGSCALDLCALAEGAVDAYVEEGPYWWDHAAAGLVATEAGAVVDVSAGPELDLVVAAPAAAYDGFERLVRECGFRG</sequence>
<proteinExistence type="inferred from homology"/>
<organism evidence="9 10">
    <name type="scientific">Nocardioides aurantiacus</name>
    <dbReference type="NCBI Taxonomy" id="86796"/>
    <lineage>
        <taxon>Bacteria</taxon>
        <taxon>Bacillati</taxon>
        <taxon>Actinomycetota</taxon>
        <taxon>Actinomycetes</taxon>
        <taxon>Propionibacteriales</taxon>
        <taxon>Nocardioidaceae</taxon>
        <taxon>Nocardioides</taxon>
    </lineage>
</organism>
<dbReference type="InterPro" id="IPR033942">
    <property type="entry name" value="IMPase"/>
</dbReference>
<protein>
    <recommendedName>
        <fullName evidence="8">Inositol-1-monophosphatase</fullName>
        <ecNumber evidence="8">3.1.3.25</ecNumber>
    </recommendedName>
</protein>
<dbReference type="PROSITE" id="PS00629">
    <property type="entry name" value="IMP_1"/>
    <property type="match status" value="1"/>
</dbReference>
<gene>
    <name evidence="9" type="ORF">EDD33_2219</name>
</gene>
<dbReference type="PRINTS" id="PR00377">
    <property type="entry name" value="IMPHPHTASES"/>
</dbReference>
<evidence type="ECO:0000313" key="9">
    <source>
        <dbReference type="EMBL" id="ROR91353.1"/>
    </source>
</evidence>
<feature type="binding site" evidence="7">
    <location>
        <position position="94"/>
    </location>
    <ligand>
        <name>Mg(2+)</name>
        <dbReference type="ChEBI" id="CHEBI:18420"/>
        <label>1</label>
        <note>catalytic</note>
    </ligand>
</feature>
<evidence type="ECO:0000256" key="6">
    <source>
        <dbReference type="ARBA" id="ARBA00022842"/>
    </source>
</evidence>
<reference evidence="9 10" key="1">
    <citation type="submission" date="2018-11" db="EMBL/GenBank/DDBJ databases">
        <title>Sequencing the genomes of 1000 actinobacteria strains.</title>
        <authorList>
            <person name="Klenk H.-P."/>
        </authorList>
    </citation>
    <scope>NUCLEOTIDE SEQUENCE [LARGE SCALE GENOMIC DNA]</scope>
    <source>
        <strain evidence="9 10">DSM 12652</strain>
    </source>
</reference>
<feature type="binding site" evidence="7">
    <location>
        <position position="78"/>
    </location>
    <ligand>
        <name>Mg(2+)</name>
        <dbReference type="ChEBI" id="CHEBI:18420"/>
        <label>1</label>
        <note>catalytic</note>
    </ligand>
</feature>
<keyword evidence="4 7" id="KW-0479">Metal-binding</keyword>
<comment type="catalytic activity">
    <reaction evidence="1 8">
        <text>a myo-inositol phosphate + H2O = myo-inositol + phosphate</text>
        <dbReference type="Rhea" id="RHEA:24056"/>
        <dbReference type="ChEBI" id="CHEBI:15377"/>
        <dbReference type="ChEBI" id="CHEBI:17268"/>
        <dbReference type="ChEBI" id="CHEBI:43474"/>
        <dbReference type="ChEBI" id="CHEBI:84139"/>
        <dbReference type="EC" id="3.1.3.25"/>
    </reaction>
</comment>
<dbReference type="EMBL" id="RKHO01000001">
    <property type="protein sequence ID" value="ROR91353.1"/>
    <property type="molecule type" value="Genomic_DNA"/>
</dbReference>
<feature type="binding site" evidence="7">
    <location>
        <position position="97"/>
    </location>
    <ligand>
        <name>Mg(2+)</name>
        <dbReference type="ChEBI" id="CHEBI:18420"/>
        <label>1</label>
        <note>catalytic</note>
    </ligand>
</feature>
<dbReference type="PANTHER" id="PTHR20854:SF4">
    <property type="entry name" value="INOSITOL-1-MONOPHOSPHATASE-RELATED"/>
    <property type="match status" value="1"/>
</dbReference>
<comment type="cofactor">
    <cofactor evidence="2 7 8">
        <name>Mg(2+)</name>
        <dbReference type="ChEBI" id="CHEBI:18420"/>
    </cofactor>
</comment>
<dbReference type="GO" id="GO:0007165">
    <property type="term" value="P:signal transduction"/>
    <property type="evidence" value="ECO:0007669"/>
    <property type="project" value="TreeGrafter"/>
</dbReference>
<dbReference type="Pfam" id="PF00459">
    <property type="entry name" value="Inositol_P"/>
    <property type="match status" value="1"/>
</dbReference>
<dbReference type="CDD" id="cd01639">
    <property type="entry name" value="IMPase"/>
    <property type="match status" value="1"/>
</dbReference>
<evidence type="ECO:0000256" key="2">
    <source>
        <dbReference type="ARBA" id="ARBA00001946"/>
    </source>
</evidence>
<dbReference type="Proteomes" id="UP000281738">
    <property type="component" value="Unassembled WGS sequence"/>
</dbReference>
<keyword evidence="5 8" id="KW-0378">Hydrolase</keyword>
<dbReference type="GO" id="GO:0006020">
    <property type="term" value="P:inositol metabolic process"/>
    <property type="evidence" value="ECO:0007669"/>
    <property type="project" value="TreeGrafter"/>
</dbReference>
<accession>A0A3N2CV59</accession>
<keyword evidence="6 7" id="KW-0460">Magnesium</keyword>
<keyword evidence="10" id="KW-1185">Reference proteome</keyword>
<evidence type="ECO:0000256" key="1">
    <source>
        <dbReference type="ARBA" id="ARBA00001033"/>
    </source>
</evidence>
<name>A0A3N2CV59_9ACTN</name>
<dbReference type="InterPro" id="IPR000760">
    <property type="entry name" value="Inositol_monophosphatase-like"/>
</dbReference>
<dbReference type="InterPro" id="IPR020583">
    <property type="entry name" value="Inositol_monoP_metal-BS"/>
</dbReference>
<evidence type="ECO:0000256" key="7">
    <source>
        <dbReference type="PIRSR" id="PIRSR600760-2"/>
    </source>
</evidence>
<dbReference type="Gene3D" id="3.40.190.80">
    <property type="match status" value="1"/>
</dbReference>
<dbReference type="GO" id="GO:0008934">
    <property type="term" value="F:inositol monophosphate 1-phosphatase activity"/>
    <property type="evidence" value="ECO:0007669"/>
    <property type="project" value="InterPro"/>
</dbReference>
<dbReference type="GO" id="GO:0046872">
    <property type="term" value="F:metal ion binding"/>
    <property type="evidence" value="ECO:0007669"/>
    <property type="project" value="UniProtKB-KW"/>
</dbReference>
<dbReference type="PROSITE" id="PS00630">
    <property type="entry name" value="IMP_2"/>
    <property type="match status" value="1"/>
</dbReference>
<evidence type="ECO:0000256" key="5">
    <source>
        <dbReference type="ARBA" id="ARBA00022801"/>
    </source>
</evidence>
<dbReference type="PANTHER" id="PTHR20854">
    <property type="entry name" value="INOSITOL MONOPHOSPHATASE"/>
    <property type="match status" value="1"/>
</dbReference>
<evidence type="ECO:0000256" key="4">
    <source>
        <dbReference type="ARBA" id="ARBA00022723"/>
    </source>
</evidence>
<comment type="caution">
    <text evidence="9">The sequence shown here is derived from an EMBL/GenBank/DDBJ whole genome shotgun (WGS) entry which is preliminary data.</text>
</comment>
<comment type="similarity">
    <text evidence="3 8">Belongs to the inositol monophosphatase superfamily.</text>
</comment>
<dbReference type="AlphaFoldDB" id="A0A3N2CV59"/>
<evidence type="ECO:0000256" key="8">
    <source>
        <dbReference type="RuleBase" id="RU364068"/>
    </source>
</evidence>